<evidence type="ECO:0000313" key="1">
    <source>
        <dbReference type="EMBL" id="KAF6355364.1"/>
    </source>
</evidence>
<organism evidence="1 2">
    <name type="scientific">Myotis myotis</name>
    <name type="common">Greater mouse-eared bat</name>
    <name type="synonym">Vespertilio myotis</name>
    <dbReference type="NCBI Taxonomy" id="51298"/>
    <lineage>
        <taxon>Eukaryota</taxon>
        <taxon>Metazoa</taxon>
        <taxon>Chordata</taxon>
        <taxon>Craniata</taxon>
        <taxon>Vertebrata</taxon>
        <taxon>Euteleostomi</taxon>
        <taxon>Mammalia</taxon>
        <taxon>Eutheria</taxon>
        <taxon>Laurasiatheria</taxon>
        <taxon>Chiroptera</taxon>
        <taxon>Yangochiroptera</taxon>
        <taxon>Vespertilionidae</taxon>
        <taxon>Myotis</taxon>
    </lineage>
</organism>
<proteinExistence type="predicted"/>
<evidence type="ECO:0000313" key="2">
    <source>
        <dbReference type="Proteomes" id="UP000527355"/>
    </source>
</evidence>
<reference evidence="1 2" key="1">
    <citation type="journal article" date="2020" name="Nature">
        <title>Six reference-quality genomes reveal evolution of bat adaptations.</title>
        <authorList>
            <person name="Jebb D."/>
            <person name="Huang Z."/>
            <person name="Pippel M."/>
            <person name="Hughes G.M."/>
            <person name="Lavrichenko K."/>
            <person name="Devanna P."/>
            <person name="Winkler S."/>
            <person name="Jermiin L.S."/>
            <person name="Skirmuntt E.C."/>
            <person name="Katzourakis A."/>
            <person name="Burkitt-Gray L."/>
            <person name="Ray D.A."/>
            <person name="Sullivan K.A.M."/>
            <person name="Roscito J.G."/>
            <person name="Kirilenko B.M."/>
            <person name="Davalos L.M."/>
            <person name="Corthals A.P."/>
            <person name="Power M.L."/>
            <person name="Jones G."/>
            <person name="Ransome R.D."/>
            <person name="Dechmann D.K.N."/>
            <person name="Locatelli A.G."/>
            <person name="Puechmaille S.J."/>
            <person name="Fedrigo O."/>
            <person name="Jarvis E.D."/>
            <person name="Hiller M."/>
            <person name="Vernes S.C."/>
            <person name="Myers E.W."/>
            <person name="Teeling E.C."/>
        </authorList>
    </citation>
    <scope>NUCLEOTIDE SEQUENCE [LARGE SCALE GENOMIC DNA]</scope>
    <source>
        <strain evidence="1">MMyoMyo1</strain>
        <tissue evidence="1">Flight muscle</tissue>
    </source>
</reference>
<keyword evidence="2" id="KW-1185">Reference proteome</keyword>
<sequence>MSLPPWQWLGVTQESLQGDNGVMSRSFLEEGKTSKLTAAERGVASTRATWGIGERERGAGYPQTAWLLSQLRVLLGGFRTRRHRGPAGFWGVGCGCAVLGRAVPPGDSFLEPAGLEAAFFASSRLQQAGGWGGVLLQLLCTSLPVWVPAGLILLGVQAVGSPKVNGYNGSKPQNRTRRDAICCVPLAGLFPLSPAFPQPAGTFPRGFLPAVPPAWAAPGSGVLSDGGSV</sequence>
<gene>
    <name evidence="1" type="ORF">mMyoMyo1_011526</name>
</gene>
<dbReference type="EMBL" id="JABWUV010000005">
    <property type="protein sequence ID" value="KAF6355364.1"/>
    <property type="molecule type" value="Genomic_DNA"/>
</dbReference>
<comment type="caution">
    <text evidence="1">The sequence shown here is derived from an EMBL/GenBank/DDBJ whole genome shotgun (WGS) entry which is preliminary data.</text>
</comment>
<name>A0A7J7Y0P0_MYOMY</name>
<accession>A0A7J7Y0P0</accession>
<dbReference type="AlphaFoldDB" id="A0A7J7Y0P0"/>
<protein>
    <submittedName>
        <fullName evidence="1">Uncharacterized protein</fullName>
    </submittedName>
</protein>
<dbReference type="Proteomes" id="UP000527355">
    <property type="component" value="Unassembled WGS sequence"/>
</dbReference>